<gene>
    <name evidence="8" type="primary">nagAb</name>
    <name evidence="8" type="ORF">FF011L_36130</name>
</gene>
<keyword evidence="9" id="KW-1185">Reference proteome</keyword>
<dbReference type="OrthoDB" id="9795104at2"/>
<evidence type="ECO:0000313" key="8">
    <source>
        <dbReference type="EMBL" id="QDS94831.1"/>
    </source>
</evidence>
<keyword evidence="4" id="KW-0411">Iron-sulfur</keyword>
<dbReference type="PANTHER" id="PTHR21496:SF0">
    <property type="entry name" value="RIESKE DOMAIN-CONTAINING PROTEIN"/>
    <property type="match status" value="1"/>
</dbReference>
<dbReference type="Pfam" id="PF00355">
    <property type="entry name" value="Rieske"/>
    <property type="match status" value="1"/>
</dbReference>
<dbReference type="Gene3D" id="2.102.10.10">
    <property type="entry name" value="Rieske [2Fe-2S] iron-sulphur domain"/>
    <property type="match status" value="1"/>
</dbReference>
<dbReference type="PANTHER" id="PTHR21496">
    <property type="entry name" value="FERREDOXIN-RELATED"/>
    <property type="match status" value="1"/>
</dbReference>
<comment type="cofactor">
    <cofactor evidence="5">
        <name>[2Fe-2S] cluster</name>
        <dbReference type="ChEBI" id="CHEBI:190135"/>
    </cofactor>
</comment>
<dbReference type="Proteomes" id="UP000320672">
    <property type="component" value="Chromosome"/>
</dbReference>
<organism evidence="8 9">
    <name type="scientific">Roseimaritima multifibrata</name>
    <dbReference type="NCBI Taxonomy" id="1930274"/>
    <lineage>
        <taxon>Bacteria</taxon>
        <taxon>Pseudomonadati</taxon>
        <taxon>Planctomycetota</taxon>
        <taxon>Planctomycetia</taxon>
        <taxon>Pirellulales</taxon>
        <taxon>Pirellulaceae</taxon>
        <taxon>Roseimaritima</taxon>
    </lineage>
</organism>
<sequence>MPWIKAAKSQDVPVGTGKLVIVDDYLIALFNVDGVFYAIDDACPHQGAPLSDGRVEGCVAICPWHGAEFDVTTGKLLGGPGVRDVQAYAVKTKEDDVLIEVP</sequence>
<dbReference type="CDD" id="cd03528">
    <property type="entry name" value="Rieske_RO_ferredoxin"/>
    <property type="match status" value="1"/>
</dbReference>
<dbReference type="AlphaFoldDB" id="A0A517MIW0"/>
<dbReference type="InterPro" id="IPR036922">
    <property type="entry name" value="Rieske_2Fe-2S_sf"/>
</dbReference>
<evidence type="ECO:0000256" key="6">
    <source>
        <dbReference type="ARBA" id="ARBA00038001"/>
    </source>
</evidence>
<dbReference type="KEGG" id="rml:FF011L_36130"/>
<dbReference type="SUPFAM" id="SSF50022">
    <property type="entry name" value="ISP domain"/>
    <property type="match status" value="1"/>
</dbReference>
<accession>A0A517MIW0</accession>
<dbReference type="GO" id="GO:0046872">
    <property type="term" value="F:metal ion binding"/>
    <property type="evidence" value="ECO:0007669"/>
    <property type="project" value="UniProtKB-KW"/>
</dbReference>
<dbReference type="GO" id="GO:0051537">
    <property type="term" value="F:2 iron, 2 sulfur cluster binding"/>
    <property type="evidence" value="ECO:0007669"/>
    <property type="project" value="UniProtKB-KW"/>
</dbReference>
<evidence type="ECO:0000256" key="2">
    <source>
        <dbReference type="ARBA" id="ARBA00022723"/>
    </source>
</evidence>
<evidence type="ECO:0000256" key="1">
    <source>
        <dbReference type="ARBA" id="ARBA00022714"/>
    </source>
</evidence>
<keyword evidence="8" id="KW-0223">Dioxygenase</keyword>
<keyword evidence="3" id="KW-0408">Iron</keyword>
<keyword evidence="8" id="KW-0560">Oxidoreductase</keyword>
<dbReference type="EMBL" id="CP036262">
    <property type="protein sequence ID" value="QDS94831.1"/>
    <property type="molecule type" value="Genomic_DNA"/>
</dbReference>
<proteinExistence type="inferred from homology"/>
<evidence type="ECO:0000256" key="3">
    <source>
        <dbReference type="ARBA" id="ARBA00023004"/>
    </source>
</evidence>
<comment type="similarity">
    <text evidence="6">Belongs to the bacterial ring-hydroxylating dioxygenase ferredoxin component family.</text>
</comment>
<protein>
    <submittedName>
        <fullName evidence="8">Naphthalene 1,2-dioxygenase/salicylate 5-hydroxylase systems, ferredoxin component</fullName>
    </submittedName>
</protein>
<name>A0A517MIW0_9BACT</name>
<keyword evidence="2" id="KW-0479">Metal-binding</keyword>
<evidence type="ECO:0000259" key="7">
    <source>
        <dbReference type="PROSITE" id="PS51296"/>
    </source>
</evidence>
<keyword evidence="1" id="KW-0001">2Fe-2S</keyword>
<reference evidence="8 9" key="1">
    <citation type="submission" date="2019-02" db="EMBL/GenBank/DDBJ databases">
        <title>Deep-cultivation of Planctomycetes and their phenomic and genomic characterization uncovers novel biology.</title>
        <authorList>
            <person name="Wiegand S."/>
            <person name="Jogler M."/>
            <person name="Boedeker C."/>
            <person name="Pinto D."/>
            <person name="Vollmers J."/>
            <person name="Rivas-Marin E."/>
            <person name="Kohn T."/>
            <person name="Peeters S.H."/>
            <person name="Heuer A."/>
            <person name="Rast P."/>
            <person name="Oberbeckmann S."/>
            <person name="Bunk B."/>
            <person name="Jeske O."/>
            <person name="Meyerdierks A."/>
            <person name="Storesund J.E."/>
            <person name="Kallscheuer N."/>
            <person name="Luecker S."/>
            <person name="Lage O.M."/>
            <person name="Pohl T."/>
            <person name="Merkel B.J."/>
            <person name="Hornburger P."/>
            <person name="Mueller R.-W."/>
            <person name="Bruemmer F."/>
            <person name="Labrenz M."/>
            <person name="Spormann A.M."/>
            <person name="Op den Camp H."/>
            <person name="Overmann J."/>
            <person name="Amann R."/>
            <person name="Jetten M.S.M."/>
            <person name="Mascher T."/>
            <person name="Medema M.H."/>
            <person name="Devos D.P."/>
            <person name="Kaster A.-K."/>
            <person name="Ovreas L."/>
            <person name="Rohde M."/>
            <person name="Galperin M.Y."/>
            <person name="Jogler C."/>
        </authorList>
    </citation>
    <scope>NUCLEOTIDE SEQUENCE [LARGE SCALE GENOMIC DNA]</scope>
    <source>
        <strain evidence="8 9">FF011L</strain>
    </source>
</reference>
<evidence type="ECO:0000313" key="9">
    <source>
        <dbReference type="Proteomes" id="UP000320672"/>
    </source>
</evidence>
<dbReference type="PROSITE" id="PS51296">
    <property type="entry name" value="RIESKE"/>
    <property type="match status" value="1"/>
</dbReference>
<evidence type="ECO:0000256" key="5">
    <source>
        <dbReference type="ARBA" id="ARBA00034078"/>
    </source>
</evidence>
<dbReference type="RefSeq" id="WP_145352785.1">
    <property type="nucleotide sequence ID" value="NZ_CP036262.1"/>
</dbReference>
<feature type="domain" description="Rieske" evidence="7">
    <location>
        <begin position="3"/>
        <end position="99"/>
    </location>
</feature>
<evidence type="ECO:0000256" key="4">
    <source>
        <dbReference type="ARBA" id="ARBA00023014"/>
    </source>
</evidence>
<dbReference type="GO" id="GO:0051213">
    <property type="term" value="F:dioxygenase activity"/>
    <property type="evidence" value="ECO:0007669"/>
    <property type="project" value="UniProtKB-KW"/>
</dbReference>
<dbReference type="InterPro" id="IPR017941">
    <property type="entry name" value="Rieske_2Fe-2S"/>
</dbReference>